<dbReference type="Proteomes" id="UP000031802">
    <property type="component" value="Unassembled WGS sequence"/>
</dbReference>
<reference evidence="2" key="1">
    <citation type="submission" date="2014-04" db="EMBL/GenBank/DDBJ databases">
        <title>Whole-Genome optical mapping and complete genome sequence of Sphingobacterium deserti sp. nov., a new spaces isolated from desert in the west of China.</title>
        <authorList>
            <person name="Teng C."/>
            <person name="Zhou Z."/>
            <person name="Li X."/>
            <person name="Chen M."/>
            <person name="Lin M."/>
            <person name="Wang L."/>
            <person name="Su S."/>
            <person name="Zhang C."/>
            <person name="Zhang W."/>
        </authorList>
    </citation>
    <scope>NUCLEOTIDE SEQUENCE [LARGE SCALE GENOMIC DNA]</scope>
    <source>
        <strain evidence="2">ACCC05744</strain>
    </source>
</reference>
<protein>
    <submittedName>
        <fullName evidence="1">Uncharacterized protein</fullName>
    </submittedName>
</protein>
<proteinExistence type="predicted"/>
<evidence type="ECO:0000313" key="2">
    <source>
        <dbReference type="Proteomes" id="UP000031802"/>
    </source>
</evidence>
<dbReference type="EMBL" id="JJMU01000024">
    <property type="protein sequence ID" value="KGE14637.1"/>
    <property type="molecule type" value="Genomic_DNA"/>
</dbReference>
<organism evidence="1 2">
    <name type="scientific">Sphingobacterium deserti</name>
    <dbReference type="NCBI Taxonomy" id="1229276"/>
    <lineage>
        <taxon>Bacteria</taxon>
        <taxon>Pseudomonadati</taxon>
        <taxon>Bacteroidota</taxon>
        <taxon>Sphingobacteriia</taxon>
        <taxon>Sphingobacteriales</taxon>
        <taxon>Sphingobacteriaceae</taxon>
        <taxon>Sphingobacterium</taxon>
    </lineage>
</organism>
<gene>
    <name evidence="1" type="ORF">DI53_1666</name>
</gene>
<comment type="caution">
    <text evidence="1">The sequence shown here is derived from an EMBL/GenBank/DDBJ whole genome shotgun (WGS) entry which is preliminary data.</text>
</comment>
<dbReference type="STRING" id="1229276.DI53_1666"/>
<keyword evidence="2" id="KW-1185">Reference proteome</keyword>
<evidence type="ECO:0000313" key="1">
    <source>
        <dbReference type="EMBL" id="KGE14637.1"/>
    </source>
</evidence>
<dbReference type="RefSeq" id="WP_037497516.1">
    <property type="nucleotide sequence ID" value="NZ_JJMU01000024.1"/>
</dbReference>
<name>A0A0B8T1B4_9SPHI</name>
<dbReference type="PATRIC" id="fig|1229276.3.peg.1718"/>
<reference evidence="1 2" key="2">
    <citation type="journal article" date="2015" name="PLoS ONE">
        <title>Whole-Genome Optical Mapping and Finished Genome Sequence of Sphingobacterium deserti sp. nov., a New Species Isolated from the Western Desert of China.</title>
        <authorList>
            <person name="Teng C."/>
            <person name="Zhou Z."/>
            <person name="Molnar I."/>
            <person name="Li X."/>
            <person name="Tang R."/>
            <person name="Chen M."/>
            <person name="Wang L."/>
            <person name="Su S."/>
            <person name="Zhang W."/>
            <person name="Lin M."/>
        </authorList>
    </citation>
    <scope>NUCLEOTIDE SEQUENCE [LARGE SCALE GENOMIC DNA]</scope>
    <source>
        <strain evidence="2">ACCC05744</strain>
    </source>
</reference>
<accession>A0A0B8T1B4</accession>
<dbReference type="OrthoDB" id="797696at2"/>
<sequence>MHQHFTEYTFGDIVYLKTDSNQEQWIITDITLKPNLALYHIACGSLQHDAYDFEMSRQPDASKKMGLQ</sequence>
<dbReference type="AlphaFoldDB" id="A0A0B8T1B4"/>